<protein>
    <recommendedName>
        <fullName evidence="1">Serine/threonine-protein phosphatase</fullName>
        <ecNumber evidence="1">3.1.3.16</ecNumber>
    </recommendedName>
</protein>
<dbReference type="AlphaFoldDB" id="G0PEK3"/>
<dbReference type="OMA" id="FYNECAV"/>
<evidence type="ECO:0000256" key="1">
    <source>
        <dbReference type="RuleBase" id="RU004273"/>
    </source>
</evidence>
<feature type="domain" description="Serine/threonine specific protein phosphatases" evidence="2">
    <location>
        <begin position="135"/>
        <end position="140"/>
    </location>
</feature>
<proteinExistence type="inferred from homology"/>
<dbReference type="SMART" id="SM00156">
    <property type="entry name" value="PP2Ac"/>
    <property type="match status" value="1"/>
</dbReference>
<accession>G0PEK3</accession>
<dbReference type="PANTHER" id="PTHR11668:SF194">
    <property type="entry name" value="SERINE_THREONINE-PROTEIN PHOSPHATASE-RELATED"/>
    <property type="match status" value="1"/>
</dbReference>
<comment type="catalytic activity">
    <reaction evidence="1">
        <text>O-phospho-L-threonyl-[protein] + H2O = L-threonyl-[protein] + phosphate</text>
        <dbReference type="Rhea" id="RHEA:47004"/>
        <dbReference type="Rhea" id="RHEA-COMP:11060"/>
        <dbReference type="Rhea" id="RHEA-COMP:11605"/>
        <dbReference type="ChEBI" id="CHEBI:15377"/>
        <dbReference type="ChEBI" id="CHEBI:30013"/>
        <dbReference type="ChEBI" id="CHEBI:43474"/>
        <dbReference type="ChEBI" id="CHEBI:61977"/>
        <dbReference type="EC" id="3.1.3.16"/>
    </reaction>
</comment>
<organism evidence="4">
    <name type="scientific">Caenorhabditis brenneri</name>
    <name type="common">Nematode worm</name>
    <dbReference type="NCBI Taxonomy" id="135651"/>
    <lineage>
        <taxon>Eukaryota</taxon>
        <taxon>Metazoa</taxon>
        <taxon>Ecdysozoa</taxon>
        <taxon>Nematoda</taxon>
        <taxon>Chromadorea</taxon>
        <taxon>Rhabditida</taxon>
        <taxon>Rhabditina</taxon>
        <taxon>Rhabditomorpha</taxon>
        <taxon>Rhabditoidea</taxon>
        <taxon>Rhabditidae</taxon>
        <taxon>Peloderinae</taxon>
        <taxon>Caenorhabditis</taxon>
    </lineage>
</organism>
<evidence type="ECO:0000313" key="3">
    <source>
        <dbReference type="EMBL" id="EGT53087.1"/>
    </source>
</evidence>
<dbReference type="InterPro" id="IPR006186">
    <property type="entry name" value="Ser/Thr-sp_prot-phosphatase"/>
</dbReference>
<name>G0PEK3_CAEBE</name>
<sequence>MKEKEPKPRYDLASHDPKCAEWMDSCINRLYDLKTPQTTINSLFPPAEIISILRLTESILMKENSLLEVEAPIKIIGDLHADFENLKNIFDLIGRVPKEKMVFLGNYVDMGPGGIELVVLLFCLKIRYKDRVFLLKGNHETPAVNKLFGFYSECQLKYNFALWWDFQCCFNRLPMACLVSKKVLCVHGGLSPELTSLDKIRSIQRPSEPIFSGLEMDLLWADPTNRGDGWFLSYRGISYLFGKKIVETACKTLKLSLIIRSHMVVPDGYEVMCGRLLITVFSVPNYGGTGNNAAVLRLNEKLEISHQTLTASPQPSLYLYIPTIPLTADLNPSKAYEDKCMVKRLN</sequence>
<dbReference type="PANTHER" id="PTHR11668">
    <property type="entry name" value="SERINE/THREONINE PROTEIN PHOSPHATASE"/>
    <property type="match status" value="1"/>
</dbReference>
<dbReference type="EC" id="3.1.3.16" evidence="1"/>
<dbReference type="Pfam" id="PF00149">
    <property type="entry name" value="Metallophos"/>
    <property type="match status" value="1"/>
</dbReference>
<reference evidence="4" key="1">
    <citation type="submission" date="2011-07" db="EMBL/GenBank/DDBJ databases">
        <authorList>
            <consortium name="Caenorhabditis brenneri Sequencing and Analysis Consortium"/>
            <person name="Wilson R.K."/>
        </authorList>
    </citation>
    <scope>NUCLEOTIDE SEQUENCE [LARGE SCALE GENOMIC DNA]</scope>
    <source>
        <strain evidence="4">PB2801</strain>
    </source>
</reference>
<dbReference type="GO" id="GO:0004722">
    <property type="term" value="F:protein serine/threonine phosphatase activity"/>
    <property type="evidence" value="ECO:0007669"/>
    <property type="project" value="UniProtKB-EC"/>
</dbReference>
<dbReference type="InterPro" id="IPR004843">
    <property type="entry name" value="Calcineurin-like_PHP"/>
</dbReference>
<dbReference type="GO" id="GO:0005737">
    <property type="term" value="C:cytoplasm"/>
    <property type="evidence" value="ECO:0007669"/>
    <property type="project" value="TreeGrafter"/>
</dbReference>
<dbReference type="PROSITE" id="PS00125">
    <property type="entry name" value="SER_THR_PHOSPHATASE"/>
    <property type="match status" value="1"/>
</dbReference>
<dbReference type="InParanoid" id="G0PEK3"/>
<evidence type="ECO:0000259" key="2">
    <source>
        <dbReference type="PROSITE" id="PS00125"/>
    </source>
</evidence>
<dbReference type="InterPro" id="IPR029052">
    <property type="entry name" value="Metallo-depent_PP-like"/>
</dbReference>
<gene>
    <name evidence="3" type="ORF">CAEBREN_05221</name>
</gene>
<dbReference type="Proteomes" id="UP000008068">
    <property type="component" value="Unassembled WGS sequence"/>
</dbReference>
<dbReference type="OrthoDB" id="5832558at2759"/>
<comment type="similarity">
    <text evidence="1">Belongs to the PPP phosphatase family.</text>
</comment>
<keyword evidence="1" id="KW-0378">Hydrolase</keyword>
<dbReference type="EMBL" id="GL380319">
    <property type="protein sequence ID" value="EGT53087.1"/>
    <property type="molecule type" value="Genomic_DNA"/>
</dbReference>
<dbReference type="SUPFAM" id="SSF56300">
    <property type="entry name" value="Metallo-dependent phosphatases"/>
    <property type="match status" value="1"/>
</dbReference>
<dbReference type="STRING" id="135651.G0PEK3"/>
<dbReference type="Gene3D" id="3.60.21.10">
    <property type="match status" value="1"/>
</dbReference>
<keyword evidence="4" id="KW-1185">Reference proteome</keyword>
<dbReference type="PRINTS" id="PR00114">
    <property type="entry name" value="STPHPHTASE"/>
</dbReference>
<dbReference type="InterPro" id="IPR050341">
    <property type="entry name" value="PP1_catalytic_subunit"/>
</dbReference>
<dbReference type="GO" id="GO:0005634">
    <property type="term" value="C:nucleus"/>
    <property type="evidence" value="ECO:0007669"/>
    <property type="project" value="TreeGrafter"/>
</dbReference>
<evidence type="ECO:0000313" key="4">
    <source>
        <dbReference type="Proteomes" id="UP000008068"/>
    </source>
</evidence>
<dbReference type="eggNOG" id="KOG0374">
    <property type="taxonomic scope" value="Eukaryota"/>
</dbReference>
<dbReference type="HOGENOM" id="CLU_004962_0_0_1"/>